<dbReference type="Proteomes" id="UP000318834">
    <property type="component" value="Unassembled WGS sequence"/>
</dbReference>
<dbReference type="AlphaFoldDB" id="A0A537IVB4"/>
<organism evidence="1 2">
    <name type="scientific">Candidatus Segetimicrobium genomatis</name>
    <dbReference type="NCBI Taxonomy" id="2569760"/>
    <lineage>
        <taxon>Bacteria</taxon>
        <taxon>Bacillati</taxon>
        <taxon>Candidatus Sysuimicrobiota</taxon>
        <taxon>Candidatus Sysuimicrobiia</taxon>
        <taxon>Candidatus Sysuimicrobiales</taxon>
        <taxon>Candidatus Segetimicrobiaceae</taxon>
        <taxon>Candidatus Segetimicrobium</taxon>
    </lineage>
</organism>
<name>A0A537IVB4_9BACT</name>
<dbReference type="Pfam" id="PF13618">
    <property type="entry name" value="Gluconate_2-dh3"/>
    <property type="match status" value="1"/>
</dbReference>
<gene>
    <name evidence="1" type="ORF">E6H05_06865</name>
</gene>
<reference evidence="1 2" key="1">
    <citation type="journal article" date="2019" name="Nat. Microbiol.">
        <title>Mediterranean grassland soil C-N compound turnover is dependent on rainfall and depth, and is mediated by genomically divergent microorganisms.</title>
        <authorList>
            <person name="Diamond S."/>
            <person name="Andeer P.F."/>
            <person name="Li Z."/>
            <person name="Crits-Christoph A."/>
            <person name="Burstein D."/>
            <person name="Anantharaman K."/>
            <person name="Lane K.R."/>
            <person name="Thomas B.C."/>
            <person name="Pan C."/>
            <person name="Northen T.R."/>
            <person name="Banfield J.F."/>
        </authorList>
    </citation>
    <scope>NUCLEOTIDE SEQUENCE [LARGE SCALE GENOMIC DNA]</scope>
    <source>
        <strain evidence="1">NP_8</strain>
    </source>
</reference>
<evidence type="ECO:0000313" key="2">
    <source>
        <dbReference type="Proteomes" id="UP000318834"/>
    </source>
</evidence>
<protein>
    <submittedName>
        <fullName evidence="1">Gluconate 2-dehydrogenase subunit 3 family protein</fullName>
    </submittedName>
</protein>
<sequence>MSDPQSPRARGAIRRAGSKLARYADASGVVALHLVRGFLEFSETKLGAFVMLLSPKQAKALARRRRERPREGLRWFTAGESALVETLANLIAPSDATGPGAEQMALLGRSAVETVDRLAAGSPCRQALYARGLLALDHLAKDEYKSAFVELSREHQVHLLQCIDRLHHKWSTPTSLTAKIRNRTVILYHKWSGLFPAVEIFPRLVEDVLQAFYTDPVSWVWLDYDGPPMPQGYPDLLDRRWRARAAETQS</sequence>
<comment type="caution">
    <text evidence="1">The sequence shown here is derived from an EMBL/GenBank/DDBJ whole genome shotgun (WGS) entry which is preliminary data.</text>
</comment>
<accession>A0A537IVB4</accession>
<dbReference type="EMBL" id="VBAP01000046">
    <property type="protein sequence ID" value="TMI75197.1"/>
    <property type="molecule type" value="Genomic_DNA"/>
</dbReference>
<proteinExistence type="predicted"/>
<dbReference type="InterPro" id="IPR027056">
    <property type="entry name" value="Gluconate_2DH_su3"/>
</dbReference>
<evidence type="ECO:0000313" key="1">
    <source>
        <dbReference type="EMBL" id="TMI75197.1"/>
    </source>
</evidence>